<comment type="caution">
    <text evidence="2">The sequence shown here is derived from an EMBL/GenBank/DDBJ whole genome shotgun (WGS) entry which is preliminary data.</text>
</comment>
<dbReference type="AlphaFoldDB" id="A0A5B7E762"/>
<dbReference type="Proteomes" id="UP000324222">
    <property type="component" value="Unassembled WGS sequence"/>
</dbReference>
<evidence type="ECO:0000256" key="1">
    <source>
        <dbReference type="SAM" id="MobiDB-lite"/>
    </source>
</evidence>
<gene>
    <name evidence="2" type="ORF">E2C01_022482</name>
</gene>
<evidence type="ECO:0000313" key="2">
    <source>
        <dbReference type="EMBL" id="MPC29259.1"/>
    </source>
</evidence>
<reference evidence="2 3" key="1">
    <citation type="submission" date="2019-05" db="EMBL/GenBank/DDBJ databases">
        <title>Another draft genome of Portunus trituberculatus and its Hox gene families provides insights of decapod evolution.</title>
        <authorList>
            <person name="Jeong J.-H."/>
            <person name="Song I."/>
            <person name="Kim S."/>
            <person name="Choi T."/>
            <person name="Kim D."/>
            <person name="Ryu S."/>
            <person name="Kim W."/>
        </authorList>
    </citation>
    <scope>NUCLEOTIDE SEQUENCE [LARGE SCALE GENOMIC DNA]</scope>
    <source>
        <tissue evidence="2">Muscle</tissue>
    </source>
</reference>
<keyword evidence="3" id="KW-1185">Reference proteome</keyword>
<protein>
    <submittedName>
        <fullName evidence="2">Uncharacterized protein</fullName>
    </submittedName>
</protein>
<feature type="region of interest" description="Disordered" evidence="1">
    <location>
        <begin position="1"/>
        <end position="20"/>
    </location>
</feature>
<accession>A0A5B7E762</accession>
<name>A0A5B7E762_PORTR</name>
<evidence type="ECO:0000313" key="3">
    <source>
        <dbReference type="Proteomes" id="UP000324222"/>
    </source>
</evidence>
<organism evidence="2 3">
    <name type="scientific">Portunus trituberculatus</name>
    <name type="common">Swimming crab</name>
    <name type="synonym">Neptunus trituberculatus</name>
    <dbReference type="NCBI Taxonomy" id="210409"/>
    <lineage>
        <taxon>Eukaryota</taxon>
        <taxon>Metazoa</taxon>
        <taxon>Ecdysozoa</taxon>
        <taxon>Arthropoda</taxon>
        <taxon>Crustacea</taxon>
        <taxon>Multicrustacea</taxon>
        <taxon>Malacostraca</taxon>
        <taxon>Eumalacostraca</taxon>
        <taxon>Eucarida</taxon>
        <taxon>Decapoda</taxon>
        <taxon>Pleocyemata</taxon>
        <taxon>Brachyura</taxon>
        <taxon>Eubrachyura</taxon>
        <taxon>Portunoidea</taxon>
        <taxon>Portunidae</taxon>
        <taxon>Portuninae</taxon>
        <taxon>Portunus</taxon>
    </lineage>
</organism>
<dbReference type="EMBL" id="VSRR010002043">
    <property type="protein sequence ID" value="MPC29259.1"/>
    <property type="molecule type" value="Genomic_DNA"/>
</dbReference>
<sequence length="71" mass="8001">MPPTSLKSCGNGGFSDGSRKTQVSYKCHAKQSHITNFLRFATTLTRNNDNLLKKLPWLEMGQDMKAKENDL</sequence>
<proteinExistence type="predicted"/>